<dbReference type="GO" id="GO:0034497">
    <property type="term" value="P:protein localization to phagophore assembly site"/>
    <property type="evidence" value="ECO:0007669"/>
    <property type="project" value="TreeGrafter"/>
</dbReference>
<dbReference type="PANTHER" id="PTHR13430:SF4">
    <property type="entry name" value="AUTOPHAGY-RELATED PROTEIN 13"/>
    <property type="match status" value="1"/>
</dbReference>
<dbReference type="InterPro" id="IPR036570">
    <property type="entry name" value="HORMA_dom_sf"/>
</dbReference>
<dbReference type="PANTHER" id="PTHR13430">
    <property type="match status" value="1"/>
</dbReference>
<gene>
    <name evidence="4" type="ORF">KSP39_PZI022947</name>
</gene>
<feature type="region of interest" description="Disordered" evidence="2">
    <location>
        <begin position="486"/>
        <end position="514"/>
    </location>
</feature>
<feature type="region of interest" description="Disordered" evidence="2">
    <location>
        <begin position="528"/>
        <end position="557"/>
    </location>
</feature>
<evidence type="ECO:0000313" key="5">
    <source>
        <dbReference type="Proteomes" id="UP001418222"/>
    </source>
</evidence>
<dbReference type="Gene3D" id="3.30.900.10">
    <property type="entry name" value="HORMA domain"/>
    <property type="match status" value="1"/>
</dbReference>
<reference evidence="4 5" key="1">
    <citation type="journal article" date="2022" name="Nat. Plants">
        <title>Genomes of leafy and leafless Platanthera orchids illuminate the evolution of mycoheterotrophy.</title>
        <authorList>
            <person name="Li M.H."/>
            <person name="Liu K.W."/>
            <person name="Li Z."/>
            <person name="Lu H.C."/>
            <person name="Ye Q.L."/>
            <person name="Zhang D."/>
            <person name="Wang J.Y."/>
            <person name="Li Y.F."/>
            <person name="Zhong Z.M."/>
            <person name="Liu X."/>
            <person name="Yu X."/>
            <person name="Liu D.K."/>
            <person name="Tu X.D."/>
            <person name="Liu B."/>
            <person name="Hao Y."/>
            <person name="Liao X.Y."/>
            <person name="Jiang Y.T."/>
            <person name="Sun W.H."/>
            <person name="Chen J."/>
            <person name="Chen Y.Q."/>
            <person name="Ai Y."/>
            <person name="Zhai J.W."/>
            <person name="Wu S.S."/>
            <person name="Zhou Z."/>
            <person name="Hsiao Y.Y."/>
            <person name="Wu W.L."/>
            <person name="Chen Y.Y."/>
            <person name="Lin Y.F."/>
            <person name="Hsu J.L."/>
            <person name="Li C.Y."/>
            <person name="Wang Z.W."/>
            <person name="Zhao X."/>
            <person name="Zhong W.Y."/>
            <person name="Ma X.K."/>
            <person name="Ma L."/>
            <person name="Huang J."/>
            <person name="Chen G.Z."/>
            <person name="Huang M.Z."/>
            <person name="Huang L."/>
            <person name="Peng D.H."/>
            <person name="Luo Y.B."/>
            <person name="Zou S.Q."/>
            <person name="Chen S.P."/>
            <person name="Lan S."/>
            <person name="Tsai W.C."/>
            <person name="Van de Peer Y."/>
            <person name="Liu Z.J."/>
        </authorList>
    </citation>
    <scope>NUCLEOTIDE SEQUENCE [LARGE SCALE GENOMIC DNA]</scope>
    <source>
        <strain evidence="4">Lor287</strain>
    </source>
</reference>
<dbReference type="GO" id="GO:0005829">
    <property type="term" value="C:cytosol"/>
    <property type="evidence" value="ECO:0007669"/>
    <property type="project" value="TreeGrafter"/>
</dbReference>
<feature type="compositionally biased region" description="Polar residues" evidence="2">
    <location>
        <begin position="589"/>
        <end position="600"/>
    </location>
</feature>
<feature type="compositionally biased region" description="Low complexity" evidence="2">
    <location>
        <begin position="382"/>
        <end position="411"/>
    </location>
</feature>
<dbReference type="Pfam" id="PF10033">
    <property type="entry name" value="ATG13"/>
    <property type="match status" value="1"/>
</dbReference>
<dbReference type="GO" id="GO:0034727">
    <property type="term" value="P:piecemeal microautophagy of the nucleus"/>
    <property type="evidence" value="ECO:0007669"/>
    <property type="project" value="TreeGrafter"/>
</dbReference>
<feature type="compositionally biased region" description="Low complexity" evidence="2">
    <location>
        <begin position="576"/>
        <end position="588"/>
    </location>
</feature>
<dbReference type="Proteomes" id="UP001418222">
    <property type="component" value="Unassembled WGS sequence"/>
</dbReference>
<dbReference type="InterPro" id="IPR040182">
    <property type="entry name" value="ATG13"/>
</dbReference>
<feature type="region of interest" description="Disordered" evidence="2">
    <location>
        <begin position="318"/>
        <end position="347"/>
    </location>
</feature>
<protein>
    <recommendedName>
        <fullName evidence="3">Autophagy-related protein 13 N-terminal domain-containing protein</fullName>
    </recommendedName>
</protein>
<feature type="region of interest" description="Disordered" evidence="2">
    <location>
        <begin position="364"/>
        <end position="413"/>
    </location>
</feature>
<dbReference type="GO" id="GO:0000423">
    <property type="term" value="P:mitophagy"/>
    <property type="evidence" value="ECO:0007669"/>
    <property type="project" value="TreeGrafter"/>
</dbReference>
<keyword evidence="5" id="KW-1185">Reference proteome</keyword>
<feature type="domain" description="Autophagy-related protein 13 N-terminal" evidence="3">
    <location>
        <begin position="94"/>
        <end position="213"/>
    </location>
</feature>
<dbReference type="InterPro" id="IPR018731">
    <property type="entry name" value="Atg13_N"/>
</dbReference>
<feature type="region of interest" description="Disordered" evidence="2">
    <location>
        <begin position="574"/>
        <end position="600"/>
    </location>
</feature>
<name>A0AAP0AUN2_9ASPA</name>
<accession>A0AAP0AUN2</accession>
<evidence type="ECO:0000256" key="1">
    <source>
        <dbReference type="ARBA" id="ARBA00023006"/>
    </source>
</evidence>
<evidence type="ECO:0000259" key="3">
    <source>
        <dbReference type="Pfam" id="PF10033"/>
    </source>
</evidence>
<sequence>MAHTISEADRTEQIISQFFLKTFQAVVAARIPNLARPLHHPAGAGDGGRRRHDRWFNLAIGDLPPSLESPGFWHQGMMEPMIVDVKLSSLDGVGTEAIIERWTVQCETPPPCAAGAFSPGRAEGSASSSSLYRRAYKKLVLLLRSIYSFLRFLPAYRAFKLLSSSNQSNYELNYKVSPFAEPFSREEEKRFKPQVFAPVDTQFGHLSVSVIFLPTLSEFSIEVSSLLPSMIIADYVGSPAADPMRAFPSSPSEKGTHPISSPLRGVRTSAALTFQRPHSWSAAPMAHHPLHTSLDAVSEQVASPPDYFGQRMAIPRQSSQRKSGFSFEEHRLSPPFSASPTPSPPARAVNAFQARLRWETAPVSIPQPLMGNNPLHRTPNFSDPARSLLPRPSPRSARADVSSEESPSTSRSFRKFEALKAGDLHSHLYTSPKALKDVKDDSGRFSSVLSSCGSPRFVFSRSSSRKSLQDDLDDFDFSCPFAVDDVETSESQSRNSDRRDASESAQVSPHRSQDAAVGVLVHMLRTAPPLRQEHNSSSSQSSKSLSEDGASSFFSARRKSDALEELRGYRNMKETLLSQSSSGSSQLLDPQNQINTADSG</sequence>
<evidence type="ECO:0000256" key="2">
    <source>
        <dbReference type="SAM" id="MobiDB-lite"/>
    </source>
</evidence>
<organism evidence="4 5">
    <name type="scientific">Platanthera zijinensis</name>
    <dbReference type="NCBI Taxonomy" id="2320716"/>
    <lineage>
        <taxon>Eukaryota</taxon>
        <taxon>Viridiplantae</taxon>
        <taxon>Streptophyta</taxon>
        <taxon>Embryophyta</taxon>
        <taxon>Tracheophyta</taxon>
        <taxon>Spermatophyta</taxon>
        <taxon>Magnoliopsida</taxon>
        <taxon>Liliopsida</taxon>
        <taxon>Asparagales</taxon>
        <taxon>Orchidaceae</taxon>
        <taxon>Orchidoideae</taxon>
        <taxon>Orchideae</taxon>
        <taxon>Orchidinae</taxon>
        <taxon>Platanthera</taxon>
    </lineage>
</organism>
<proteinExistence type="predicted"/>
<dbReference type="GO" id="GO:0000407">
    <property type="term" value="C:phagophore assembly site"/>
    <property type="evidence" value="ECO:0007669"/>
    <property type="project" value="TreeGrafter"/>
</dbReference>
<comment type="caution">
    <text evidence="4">The sequence shown here is derived from an EMBL/GenBank/DDBJ whole genome shotgun (WGS) entry which is preliminary data.</text>
</comment>
<dbReference type="EMBL" id="JBBWWQ010000020">
    <property type="protein sequence ID" value="KAK8916070.1"/>
    <property type="molecule type" value="Genomic_DNA"/>
</dbReference>
<dbReference type="GO" id="GO:1990316">
    <property type="term" value="C:Atg1/ULK1 kinase complex"/>
    <property type="evidence" value="ECO:0007669"/>
    <property type="project" value="InterPro"/>
</dbReference>
<evidence type="ECO:0000313" key="4">
    <source>
        <dbReference type="EMBL" id="KAK8916070.1"/>
    </source>
</evidence>
<dbReference type="AlphaFoldDB" id="A0AAP0AUN2"/>
<keyword evidence="1" id="KW-0072">Autophagy</keyword>